<dbReference type="AlphaFoldDB" id="A0A8H3AAJ5"/>
<comment type="caution">
    <text evidence="4">The sequence shown here is derived from an EMBL/GenBank/DDBJ whole genome shotgun (WGS) entry which is preliminary data.</text>
</comment>
<accession>A0A8H3AAJ5</accession>
<keyword evidence="2" id="KW-0472">Membrane</keyword>
<feature type="transmembrane region" description="Helical" evidence="2">
    <location>
        <begin position="102"/>
        <end position="121"/>
    </location>
</feature>
<keyword evidence="2" id="KW-1133">Transmembrane helix</keyword>
<feature type="compositionally biased region" description="Polar residues" evidence="1">
    <location>
        <begin position="26"/>
        <end position="36"/>
    </location>
</feature>
<sequence length="250" mass="27792">MSDSSTLPDITGTTVRPLGIRRHRSLASSKHVSNQEPGPDAAAIPNIDRHQGCSPASSTNINYDGFDEYGAELGPDARVWKTYVKEADKFDMEQVNGWNSSLDVTLIFAALFTAICTAFVVESSKSLKEDPPERSAARLDQITHILLVIANVSSPSQLNTTQIIDPDPFSPRPIDLCVNALWFFALILSAAVSLIAMLAKEWCQSFMSGRIGDPWSQTKRRQQRWKGIERWKMEQVVMFLPSLIHVSVCK</sequence>
<dbReference type="EMBL" id="CAJMWR010000853">
    <property type="protein sequence ID" value="CAE6405181.1"/>
    <property type="molecule type" value="Genomic_DNA"/>
</dbReference>
<dbReference type="Proteomes" id="UP000663840">
    <property type="component" value="Unassembled WGS sequence"/>
</dbReference>
<evidence type="ECO:0000313" key="4">
    <source>
        <dbReference type="EMBL" id="CAE6405181.1"/>
    </source>
</evidence>
<evidence type="ECO:0000313" key="5">
    <source>
        <dbReference type="Proteomes" id="UP000663840"/>
    </source>
</evidence>
<feature type="domain" description="DUF6535" evidence="3">
    <location>
        <begin position="80"/>
        <end position="248"/>
    </location>
</feature>
<feature type="transmembrane region" description="Helical" evidence="2">
    <location>
        <begin position="180"/>
        <end position="199"/>
    </location>
</feature>
<keyword evidence="2" id="KW-0812">Transmembrane</keyword>
<gene>
    <name evidence="4" type="ORF">RDB_LOCUS39638</name>
</gene>
<name>A0A8H3AAJ5_9AGAM</name>
<reference evidence="4" key="1">
    <citation type="submission" date="2021-01" db="EMBL/GenBank/DDBJ databases">
        <authorList>
            <person name="Kaushik A."/>
        </authorList>
    </citation>
    <scope>NUCLEOTIDE SEQUENCE</scope>
    <source>
        <strain evidence="4">AG1-1A</strain>
    </source>
</reference>
<protein>
    <recommendedName>
        <fullName evidence="3">DUF6535 domain-containing protein</fullName>
    </recommendedName>
</protein>
<organism evidence="4 5">
    <name type="scientific">Rhizoctonia solani</name>
    <dbReference type="NCBI Taxonomy" id="456999"/>
    <lineage>
        <taxon>Eukaryota</taxon>
        <taxon>Fungi</taxon>
        <taxon>Dikarya</taxon>
        <taxon>Basidiomycota</taxon>
        <taxon>Agaricomycotina</taxon>
        <taxon>Agaricomycetes</taxon>
        <taxon>Cantharellales</taxon>
        <taxon>Ceratobasidiaceae</taxon>
        <taxon>Rhizoctonia</taxon>
    </lineage>
</organism>
<feature type="region of interest" description="Disordered" evidence="1">
    <location>
        <begin position="26"/>
        <end position="51"/>
    </location>
</feature>
<evidence type="ECO:0000256" key="1">
    <source>
        <dbReference type="SAM" id="MobiDB-lite"/>
    </source>
</evidence>
<dbReference type="InterPro" id="IPR045338">
    <property type="entry name" value="DUF6535"/>
</dbReference>
<evidence type="ECO:0000256" key="2">
    <source>
        <dbReference type="SAM" id="Phobius"/>
    </source>
</evidence>
<proteinExistence type="predicted"/>
<dbReference type="Pfam" id="PF20153">
    <property type="entry name" value="DUF6535"/>
    <property type="match status" value="1"/>
</dbReference>
<evidence type="ECO:0000259" key="3">
    <source>
        <dbReference type="Pfam" id="PF20153"/>
    </source>
</evidence>